<evidence type="ECO:0000313" key="3">
    <source>
        <dbReference type="Proteomes" id="UP000221165"/>
    </source>
</evidence>
<dbReference type="Proteomes" id="UP000221165">
    <property type="component" value="Unassembled WGS sequence"/>
</dbReference>
<proteinExistence type="predicted"/>
<sequence length="68" mass="7199">MKIRGGIQVGVVAVVVVVVEVVVATLSVSLLFLSFWIAPPPSPKIGARVCLCSYPSIYSDDSHLKKGT</sequence>
<reference evidence="2 3" key="1">
    <citation type="journal article" date="2017" name="Int. J. Parasitol.">
        <title>The genome of the protozoan parasite Cystoisospora suis and a reverse vaccinology approach to identify vaccine candidates.</title>
        <authorList>
            <person name="Palmieri N."/>
            <person name="Shrestha A."/>
            <person name="Ruttkowski B."/>
            <person name="Beck T."/>
            <person name="Vogl C."/>
            <person name="Tomley F."/>
            <person name="Blake D.P."/>
            <person name="Joachim A."/>
        </authorList>
    </citation>
    <scope>NUCLEOTIDE SEQUENCE [LARGE SCALE GENOMIC DNA]</scope>
    <source>
        <strain evidence="2 3">Wien I</strain>
    </source>
</reference>
<keyword evidence="1" id="KW-1133">Transmembrane helix</keyword>
<organism evidence="2 3">
    <name type="scientific">Cystoisospora suis</name>
    <dbReference type="NCBI Taxonomy" id="483139"/>
    <lineage>
        <taxon>Eukaryota</taxon>
        <taxon>Sar</taxon>
        <taxon>Alveolata</taxon>
        <taxon>Apicomplexa</taxon>
        <taxon>Conoidasida</taxon>
        <taxon>Coccidia</taxon>
        <taxon>Eucoccidiorida</taxon>
        <taxon>Eimeriorina</taxon>
        <taxon>Sarcocystidae</taxon>
        <taxon>Cystoisospora</taxon>
    </lineage>
</organism>
<keyword evidence="3" id="KW-1185">Reference proteome</keyword>
<gene>
    <name evidence="2" type="ORF">CSUI_008942</name>
</gene>
<dbReference type="VEuPathDB" id="ToxoDB:CSUI_008942"/>
<evidence type="ECO:0000313" key="2">
    <source>
        <dbReference type="EMBL" id="PHJ17241.1"/>
    </source>
</evidence>
<name>A0A2C6JKD4_9APIC</name>
<dbReference type="RefSeq" id="XP_067918966.1">
    <property type="nucleotide sequence ID" value="XM_068069061.1"/>
</dbReference>
<evidence type="ECO:0000256" key="1">
    <source>
        <dbReference type="SAM" id="Phobius"/>
    </source>
</evidence>
<dbReference type="GeneID" id="94432272"/>
<evidence type="ECO:0008006" key="4">
    <source>
        <dbReference type="Google" id="ProtNLM"/>
    </source>
</evidence>
<comment type="caution">
    <text evidence="2">The sequence shown here is derived from an EMBL/GenBank/DDBJ whole genome shotgun (WGS) entry which is preliminary data.</text>
</comment>
<dbReference type="EMBL" id="MIGC01005148">
    <property type="protein sequence ID" value="PHJ17241.1"/>
    <property type="molecule type" value="Genomic_DNA"/>
</dbReference>
<accession>A0A2C6JKD4</accession>
<keyword evidence="1" id="KW-0472">Membrane</keyword>
<keyword evidence="1" id="KW-0812">Transmembrane</keyword>
<feature type="transmembrane region" description="Helical" evidence="1">
    <location>
        <begin position="12"/>
        <end position="38"/>
    </location>
</feature>
<protein>
    <recommendedName>
        <fullName evidence="4">Transmembrane protein</fullName>
    </recommendedName>
</protein>
<dbReference type="AlphaFoldDB" id="A0A2C6JKD4"/>